<dbReference type="AlphaFoldDB" id="A0A5C3NMX6"/>
<dbReference type="InterPro" id="IPR003307">
    <property type="entry name" value="W2_domain"/>
</dbReference>
<dbReference type="GO" id="GO:0016740">
    <property type="term" value="F:transferase activity"/>
    <property type="evidence" value="ECO:0007669"/>
    <property type="project" value="UniProtKB-KW"/>
</dbReference>
<dbReference type="CDD" id="cd04197">
    <property type="entry name" value="eIF-2B_epsilon_N"/>
    <property type="match status" value="1"/>
</dbReference>
<protein>
    <recommendedName>
        <fullName evidence="6">Translation initiation factor eIF2B subunit epsilon</fullName>
    </recommendedName>
    <alternativeName>
        <fullName evidence="7">eIF2B GDP-GTP exchange factor subunit epsilon</fullName>
    </alternativeName>
</protein>
<dbReference type="Proteomes" id="UP000305948">
    <property type="component" value="Unassembled WGS sequence"/>
</dbReference>
<feature type="region of interest" description="Disordered" evidence="9">
    <location>
        <begin position="533"/>
        <end position="561"/>
    </location>
</feature>
<dbReference type="Pfam" id="PF00483">
    <property type="entry name" value="NTP_transferase"/>
    <property type="match status" value="1"/>
</dbReference>
<dbReference type="CDD" id="cd11558">
    <property type="entry name" value="W2_eIF2B_epsilon"/>
    <property type="match status" value="1"/>
</dbReference>
<dbReference type="Pfam" id="PF02020">
    <property type="entry name" value="W2"/>
    <property type="match status" value="1"/>
</dbReference>
<comment type="subunit">
    <text evidence="8">Component of the translation initiation factor 2B (eIF2B) complex which is a heterodecamer of two sets of five different subunits: alpha, beta, gamma, delta and epsilon. Subunits alpha, beta and delta comprise a regulatory subcomplex and subunits epsilon and gamma comprise a catalytic subcomplex. Within the complex, the hexameric regulatory complex resides at the center, with the two heterodimeric catalytic subcomplexes bound on opposite sides.</text>
</comment>
<dbReference type="InterPro" id="IPR056764">
    <property type="entry name" value="LbH_EIF2B3/5"/>
</dbReference>
<keyword evidence="5" id="KW-0648">Protein biosynthesis</keyword>
<evidence type="ECO:0000256" key="8">
    <source>
        <dbReference type="ARBA" id="ARBA00046432"/>
    </source>
</evidence>
<gene>
    <name evidence="11" type="ORF">OE88DRAFT_1805397</name>
</gene>
<evidence type="ECO:0000313" key="12">
    <source>
        <dbReference type="Proteomes" id="UP000305948"/>
    </source>
</evidence>
<name>A0A5C3NMX6_9AGAM</name>
<reference evidence="11 12" key="1">
    <citation type="journal article" date="2019" name="Nat. Ecol. Evol.">
        <title>Megaphylogeny resolves global patterns of mushroom evolution.</title>
        <authorList>
            <person name="Varga T."/>
            <person name="Krizsan K."/>
            <person name="Foldi C."/>
            <person name="Dima B."/>
            <person name="Sanchez-Garcia M."/>
            <person name="Sanchez-Ramirez S."/>
            <person name="Szollosi G.J."/>
            <person name="Szarkandi J.G."/>
            <person name="Papp V."/>
            <person name="Albert L."/>
            <person name="Andreopoulos W."/>
            <person name="Angelini C."/>
            <person name="Antonin V."/>
            <person name="Barry K.W."/>
            <person name="Bougher N.L."/>
            <person name="Buchanan P."/>
            <person name="Buyck B."/>
            <person name="Bense V."/>
            <person name="Catcheside P."/>
            <person name="Chovatia M."/>
            <person name="Cooper J."/>
            <person name="Damon W."/>
            <person name="Desjardin D."/>
            <person name="Finy P."/>
            <person name="Geml J."/>
            <person name="Haridas S."/>
            <person name="Hughes K."/>
            <person name="Justo A."/>
            <person name="Karasinski D."/>
            <person name="Kautmanova I."/>
            <person name="Kiss B."/>
            <person name="Kocsube S."/>
            <person name="Kotiranta H."/>
            <person name="LaButti K.M."/>
            <person name="Lechner B.E."/>
            <person name="Liimatainen K."/>
            <person name="Lipzen A."/>
            <person name="Lukacs Z."/>
            <person name="Mihaltcheva S."/>
            <person name="Morgado L.N."/>
            <person name="Niskanen T."/>
            <person name="Noordeloos M.E."/>
            <person name="Ohm R.A."/>
            <person name="Ortiz-Santana B."/>
            <person name="Ovrebo C."/>
            <person name="Racz N."/>
            <person name="Riley R."/>
            <person name="Savchenko A."/>
            <person name="Shiryaev A."/>
            <person name="Soop K."/>
            <person name="Spirin V."/>
            <person name="Szebenyi C."/>
            <person name="Tomsovsky M."/>
            <person name="Tulloss R.E."/>
            <person name="Uehling J."/>
            <person name="Grigoriev I.V."/>
            <person name="Vagvolgyi C."/>
            <person name="Papp T."/>
            <person name="Martin F.M."/>
            <person name="Miettinen O."/>
            <person name="Hibbett D.S."/>
            <person name="Nagy L.G."/>
        </authorList>
    </citation>
    <scope>NUCLEOTIDE SEQUENCE [LARGE SCALE GENOMIC DNA]</scope>
    <source>
        <strain evidence="11 12">OMC1185</strain>
    </source>
</reference>
<keyword evidence="4" id="KW-0396">Initiation factor</keyword>
<accession>A0A5C3NMX6</accession>
<evidence type="ECO:0000256" key="9">
    <source>
        <dbReference type="SAM" id="MobiDB-lite"/>
    </source>
</evidence>
<keyword evidence="12" id="KW-1185">Reference proteome</keyword>
<evidence type="ECO:0000259" key="10">
    <source>
        <dbReference type="PROSITE" id="PS51363"/>
    </source>
</evidence>
<dbReference type="SUPFAM" id="SSF53448">
    <property type="entry name" value="Nucleotide-diphospho-sugar transferases"/>
    <property type="match status" value="1"/>
</dbReference>
<dbReference type="EMBL" id="ML213505">
    <property type="protein sequence ID" value="TFK54991.1"/>
    <property type="molecule type" value="Genomic_DNA"/>
</dbReference>
<evidence type="ECO:0000256" key="2">
    <source>
        <dbReference type="ARBA" id="ARBA00007878"/>
    </source>
</evidence>
<evidence type="ECO:0000313" key="11">
    <source>
        <dbReference type="EMBL" id="TFK54991.1"/>
    </source>
</evidence>
<proteinExistence type="inferred from homology"/>
<dbReference type="InterPro" id="IPR051956">
    <property type="entry name" value="eIF2B_epsilon"/>
</dbReference>
<dbReference type="InterPro" id="IPR011004">
    <property type="entry name" value="Trimer_LpxA-like_sf"/>
</dbReference>
<keyword evidence="11" id="KW-0808">Transferase</keyword>
<evidence type="ECO:0000256" key="1">
    <source>
        <dbReference type="ARBA" id="ARBA00004514"/>
    </source>
</evidence>
<feature type="compositionally biased region" description="Acidic residues" evidence="9">
    <location>
        <begin position="436"/>
        <end position="485"/>
    </location>
</feature>
<dbReference type="GO" id="GO:0005851">
    <property type="term" value="C:eukaryotic translation initiation factor 2B complex"/>
    <property type="evidence" value="ECO:0007669"/>
    <property type="project" value="TreeGrafter"/>
</dbReference>
<dbReference type="GO" id="GO:0031369">
    <property type="term" value="F:translation initiation factor binding"/>
    <property type="evidence" value="ECO:0007669"/>
    <property type="project" value="InterPro"/>
</dbReference>
<sequence>MPPKSSSAGKERLIDDEEEPLQAVILADSFNKRFKPLTTSKPRCLLPICNAPLLDWTFESLSLAGVHEIFVICRSHADLVRAAIRESKWSKPSSGLKIVPILTAKETFSPGDAMRDIYTRGLITTDFILVNGDLVSNVRIDEVVKVHRERRKTNKDAIMTMVVKESGAKHRTRSRGDSAVFALDAESHECLHYEPVTGYPPKSQVRIPREIFAEHPEVEIRNDLIDCSIDVCSVEVPSLFQDNFDWLDLRRDFVLGVLTSDLLMKNIHCYIAKEGYAARVKDTKSYDSISKDILARWTFPLVPDDNHPGGHSYEHLRGNRYIAKDNTVILSRTCKIGNNTLIGSFTQVFDNAQVTASVIGQRCKIGMNTVIRNSYIFDGTTIGANCVIENSIIGSKVQIKDKTRVQKGCLVADEVVLGPEAKLRPFERVSKRRDADDAEEGEEGEDSGDESEAEGDDEEEGGDDEEDASDDEDEVESDSELEEAEANQAAIGATLGADTNAIAWPLQSGEQEDSDADEMETFNNQRLMRIGDDASDLDLTDPGSITSSEVDSDSDSEDGFMISGARRASSSATSLPLTTPSTELLVPPLASAAEKEFQSEVMQSLERAFAEGHSVDNAAVELKTLRMSTNVPLRRVREAVIAGIVEQIPIVEGNPAQQRKEIASVVDRWGELIDKIGGVDAVETVSILQTHCATSERMPLFGQILAAMYQNDIVEEDDIREWHKLPASKGEGLKSGTLQENMQKCWTIGSRMIQQFDEQEESEESEEESED</sequence>
<dbReference type="PANTHER" id="PTHR45887">
    <property type="entry name" value="TRANSLATION INITIATION FACTOR EIF-2B SUBUNIT EPSILON"/>
    <property type="match status" value="1"/>
</dbReference>
<dbReference type="FunFam" id="3.90.550.10:FF:000066">
    <property type="entry name" value="Translation initiation factor eIF-2B subunit epsilon"/>
    <property type="match status" value="1"/>
</dbReference>
<dbReference type="Gene3D" id="2.160.10.10">
    <property type="entry name" value="Hexapeptide repeat proteins"/>
    <property type="match status" value="1"/>
</dbReference>
<feature type="region of interest" description="Disordered" evidence="9">
    <location>
        <begin position="428"/>
        <end position="486"/>
    </location>
</feature>
<dbReference type="InterPro" id="IPR005835">
    <property type="entry name" value="NTP_transferase_dom"/>
</dbReference>
<comment type="subcellular location">
    <subcellularLocation>
        <location evidence="1">Cytoplasm</location>
        <location evidence="1">Cytosol</location>
    </subcellularLocation>
</comment>
<dbReference type="Pfam" id="PF25084">
    <property type="entry name" value="LbH_EIF2B"/>
    <property type="match status" value="1"/>
</dbReference>
<feature type="domain" description="W2" evidence="10">
    <location>
        <begin position="591"/>
        <end position="766"/>
    </location>
</feature>
<dbReference type="InterPro" id="IPR044123">
    <property type="entry name" value="W2_eIF2B_epsilon"/>
</dbReference>
<dbReference type="SUPFAM" id="SSF48371">
    <property type="entry name" value="ARM repeat"/>
    <property type="match status" value="1"/>
</dbReference>
<keyword evidence="3" id="KW-0963">Cytoplasm</keyword>
<dbReference type="InterPro" id="IPR016024">
    <property type="entry name" value="ARM-type_fold"/>
</dbReference>
<dbReference type="GO" id="GO:0003743">
    <property type="term" value="F:translation initiation factor activity"/>
    <property type="evidence" value="ECO:0007669"/>
    <property type="project" value="UniProtKB-KW"/>
</dbReference>
<evidence type="ECO:0000256" key="5">
    <source>
        <dbReference type="ARBA" id="ARBA00022917"/>
    </source>
</evidence>
<dbReference type="InterPro" id="IPR035543">
    <property type="entry name" value="eIF-2B_epsilon_N"/>
</dbReference>
<dbReference type="PROSITE" id="PS51363">
    <property type="entry name" value="W2"/>
    <property type="match status" value="1"/>
</dbReference>
<dbReference type="GO" id="GO:0005829">
    <property type="term" value="C:cytosol"/>
    <property type="evidence" value="ECO:0007669"/>
    <property type="project" value="UniProtKB-SubCell"/>
</dbReference>
<evidence type="ECO:0000256" key="6">
    <source>
        <dbReference type="ARBA" id="ARBA00044144"/>
    </source>
</evidence>
<evidence type="ECO:0000256" key="4">
    <source>
        <dbReference type="ARBA" id="ARBA00022540"/>
    </source>
</evidence>
<dbReference type="InterPro" id="IPR029044">
    <property type="entry name" value="Nucleotide-diphossugar_trans"/>
</dbReference>
<evidence type="ECO:0000256" key="7">
    <source>
        <dbReference type="ARBA" id="ARBA00044345"/>
    </source>
</evidence>
<comment type="similarity">
    <text evidence="2">Belongs to the eIF-2B gamma/epsilon subunits family.</text>
</comment>
<dbReference type="PANTHER" id="PTHR45887:SF1">
    <property type="entry name" value="TRANSLATION INITIATION FACTOR EIF-2B SUBUNIT EPSILON"/>
    <property type="match status" value="1"/>
</dbReference>
<dbReference type="Gene3D" id="3.90.550.10">
    <property type="entry name" value="Spore Coat Polysaccharide Biosynthesis Protein SpsA, Chain A"/>
    <property type="match status" value="1"/>
</dbReference>
<organism evidence="11 12">
    <name type="scientific">Heliocybe sulcata</name>
    <dbReference type="NCBI Taxonomy" id="5364"/>
    <lineage>
        <taxon>Eukaryota</taxon>
        <taxon>Fungi</taxon>
        <taxon>Dikarya</taxon>
        <taxon>Basidiomycota</taxon>
        <taxon>Agaricomycotina</taxon>
        <taxon>Agaricomycetes</taxon>
        <taxon>Gloeophyllales</taxon>
        <taxon>Gloeophyllaceae</taxon>
        <taxon>Heliocybe</taxon>
    </lineage>
</organism>
<dbReference type="OrthoDB" id="424572at2759"/>
<dbReference type="SUPFAM" id="SSF51161">
    <property type="entry name" value="Trimeric LpxA-like enzymes"/>
    <property type="match status" value="1"/>
</dbReference>
<dbReference type="GO" id="GO:0005085">
    <property type="term" value="F:guanyl-nucleotide exchange factor activity"/>
    <property type="evidence" value="ECO:0007669"/>
    <property type="project" value="InterPro"/>
</dbReference>
<evidence type="ECO:0000256" key="3">
    <source>
        <dbReference type="ARBA" id="ARBA00022490"/>
    </source>
</evidence>
<dbReference type="Gene3D" id="1.25.40.180">
    <property type="match status" value="1"/>
</dbReference>
<dbReference type="STRING" id="5364.A0A5C3NMX6"/>